<gene>
    <name evidence="1" type="ORF">GM51_8815</name>
</gene>
<dbReference type="InterPro" id="IPR036291">
    <property type="entry name" value="NAD(P)-bd_dom_sf"/>
</dbReference>
<dbReference type="Gene3D" id="3.40.50.720">
    <property type="entry name" value="NAD(P)-binding Rossmann-like Domain"/>
    <property type="match status" value="1"/>
</dbReference>
<dbReference type="Pfam" id="PF00106">
    <property type="entry name" value="adh_short"/>
    <property type="match status" value="1"/>
</dbReference>
<dbReference type="InterPro" id="IPR002347">
    <property type="entry name" value="SDR_fam"/>
</dbReference>
<dbReference type="PANTHER" id="PTHR43431:SF7">
    <property type="entry name" value="OXIDOREDUCTASE, SHORT CHAIN DEHYDROGENASE_REDUCTASE FAMILY (AFU_ORTHOLOGUE AFUA_5G14000)"/>
    <property type="match status" value="1"/>
</dbReference>
<dbReference type="PANTHER" id="PTHR43431">
    <property type="entry name" value="OXIDOREDUCTASE, SHORT CHAIN DEHYDROGENASE/REDUCTASE FAMILY (AFU_ORTHOLOGUE AFUA_5G14000)"/>
    <property type="match status" value="1"/>
</dbReference>
<reference evidence="1" key="1">
    <citation type="submission" date="2014-06" db="EMBL/GenBank/DDBJ databases">
        <title>Key roles for freshwater Actinobacteria revealed by deep metagenomic sequencing.</title>
        <authorList>
            <person name="Ghai R."/>
            <person name="Mizuno C.M."/>
            <person name="Picazo A."/>
            <person name="Camacho A."/>
            <person name="Rodriguez-Valera F."/>
        </authorList>
    </citation>
    <scope>NUCLEOTIDE SEQUENCE</scope>
</reference>
<dbReference type="EMBL" id="JNSL01000047">
    <property type="protein sequence ID" value="KGA18198.1"/>
    <property type="molecule type" value="Genomic_DNA"/>
</dbReference>
<name>A0A094SIF9_9ZZZZ</name>
<dbReference type="AlphaFoldDB" id="A0A094SIF9"/>
<protein>
    <recommendedName>
        <fullName evidence="2">Short-chain dehydrogenase</fullName>
    </recommendedName>
</protein>
<proteinExistence type="predicted"/>
<organism evidence="1">
    <name type="scientific">freshwater metagenome</name>
    <dbReference type="NCBI Taxonomy" id="449393"/>
    <lineage>
        <taxon>unclassified sequences</taxon>
        <taxon>metagenomes</taxon>
        <taxon>ecological metagenomes</taxon>
    </lineage>
</organism>
<evidence type="ECO:0008006" key="2">
    <source>
        <dbReference type="Google" id="ProtNLM"/>
    </source>
</evidence>
<comment type="caution">
    <text evidence="1">The sequence shown here is derived from an EMBL/GenBank/DDBJ whole genome shotgun (WGS) entry which is preliminary data.</text>
</comment>
<dbReference type="SUPFAM" id="SSF51735">
    <property type="entry name" value="NAD(P)-binding Rossmann-fold domains"/>
    <property type="match status" value="1"/>
</dbReference>
<sequence>MKNKDMVIIVGAGPGVSGAVATAFAKNGYPIMLIARNEKNLEGIASPLRDMGVSVTVRSGDASVPGDIARIISQVTEPISALVYNASGIGGPLLKASDEEIRSASEVNLNSLVSSTAAALPGLKAADGVVLVTGGGFSLYPSSEFGILSVGKAMARSAALLLRQELEPEGIRVHTVTIAGVVDPATAFSPTKISDVFMRLFEDVDGPAEVVFEG</sequence>
<accession>A0A094SIF9</accession>
<evidence type="ECO:0000313" key="1">
    <source>
        <dbReference type="EMBL" id="KGA18198.1"/>
    </source>
</evidence>